<name>A0AAV7HH44_DENCH</name>
<gene>
    <name evidence="1" type="ORF">IEQ34_004678</name>
</gene>
<organism evidence="1 2">
    <name type="scientific">Dendrobium chrysotoxum</name>
    <name type="common">Orchid</name>
    <dbReference type="NCBI Taxonomy" id="161865"/>
    <lineage>
        <taxon>Eukaryota</taxon>
        <taxon>Viridiplantae</taxon>
        <taxon>Streptophyta</taxon>
        <taxon>Embryophyta</taxon>
        <taxon>Tracheophyta</taxon>
        <taxon>Spermatophyta</taxon>
        <taxon>Magnoliopsida</taxon>
        <taxon>Liliopsida</taxon>
        <taxon>Asparagales</taxon>
        <taxon>Orchidaceae</taxon>
        <taxon>Epidendroideae</taxon>
        <taxon>Malaxideae</taxon>
        <taxon>Dendrobiinae</taxon>
        <taxon>Dendrobium</taxon>
    </lineage>
</organism>
<sequence>MCKFTSDSHGRFSCQANKKWLDFIIRDPSKKWCNLFFFMKNEWSLPEKRDRLKELSSSLHVGEEDVLRILNFFNTVSLQQELCYIRRCMMEECLFKVGIYTQAGRSHVIQLKKFVNVHETTSSTLKHSVSHPLEVCNLSPRDPSHVQEAYEKLFNVEVKDLELQSLEQGFTRGFLKGVWLVHCRTRVEIEELTPSQASGNSSLDSSNEDIQSELKKILFSNDDDVDIA</sequence>
<dbReference type="AlphaFoldDB" id="A0AAV7HH44"/>
<dbReference type="Proteomes" id="UP000775213">
    <property type="component" value="Unassembled WGS sequence"/>
</dbReference>
<accession>A0AAV7HH44</accession>
<dbReference type="EMBL" id="JAGFBR010000005">
    <property type="protein sequence ID" value="KAH0467440.1"/>
    <property type="molecule type" value="Genomic_DNA"/>
</dbReference>
<proteinExistence type="predicted"/>
<reference evidence="1 2" key="1">
    <citation type="journal article" date="2021" name="Hortic Res">
        <title>Chromosome-scale assembly of the Dendrobium chrysotoxum genome enhances the understanding of orchid evolution.</title>
        <authorList>
            <person name="Zhang Y."/>
            <person name="Zhang G.Q."/>
            <person name="Zhang D."/>
            <person name="Liu X.D."/>
            <person name="Xu X.Y."/>
            <person name="Sun W.H."/>
            <person name="Yu X."/>
            <person name="Zhu X."/>
            <person name="Wang Z.W."/>
            <person name="Zhao X."/>
            <person name="Zhong W.Y."/>
            <person name="Chen H."/>
            <person name="Yin W.L."/>
            <person name="Huang T."/>
            <person name="Niu S.C."/>
            <person name="Liu Z.J."/>
        </authorList>
    </citation>
    <scope>NUCLEOTIDE SEQUENCE [LARGE SCALE GENOMIC DNA]</scope>
    <source>
        <strain evidence="1">Lindl</strain>
    </source>
</reference>
<evidence type="ECO:0000313" key="1">
    <source>
        <dbReference type="EMBL" id="KAH0467440.1"/>
    </source>
</evidence>
<protein>
    <submittedName>
        <fullName evidence="1">Uncharacterized protein</fullName>
    </submittedName>
</protein>
<keyword evidence="2" id="KW-1185">Reference proteome</keyword>
<evidence type="ECO:0000313" key="2">
    <source>
        <dbReference type="Proteomes" id="UP000775213"/>
    </source>
</evidence>
<comment type="caution">
    <text evidence="1">The sequence shown here is derived from an EMBL/GenBank/DDBJ whole genome shotgun (WGS) entry which is preliminary data.</text>
</comment>